<dbReference type="Proteomes" id="UP000007755">
    <property type="component" value="Unassembled WGS sequence"/>
</dbReference>
<feature type="region of interest" description="Disordered" evidence="1">
    <location>
        <begin position="339"/>
        <end position="415"/>
    </location>
</feature>
<feature type="region of interest" description="Disordered" evidence="1">
    <location>
        <begin position="303"/>
        <end position="326"/>
    </location>
</feature>
<dbReference type="InParanoid" id="F4WVM6"/>
<feature type="compositionally biased region" description="Basic and acidic residues" evidence="1">
    <location>
        <begin position="547"/>
        <end position="556"/>
    </location>
</feature>
<gene>
    <name evidence="2" type="ORF">G5I_09972</name>
</gene>
<dbReference type="OrthoDB" id="6138985at2759"/>
<dbReference type="PANTHER" id="PTHR37687">
    <property type="entry name" value="AGAP006772-PA"/>
    <property type="match status" value="1"/>
</dbReference>
<feature type="compositionally biased region" description="Basic residues" evidence="1">
    <location>
        <begin position="303"/>
        <end position="313"/>
    </location>
</feature>
<feature type="compositionally biased region" description="Low complexity" evidence="1">
    <location>
        <begin position="557"/>
        <end position="581"/>
    </location>
</feature>
<feature type="compositionally biased region" description="Basic and acidic residues" evidence="1">
    <location>
        <begin position="342"/>
        <end position="394"/>
    </location>
</feature>
<proteinExistence type="predicted"/>
<name>F4WVM6_ACREC</name>
<dbReference type="AlphaFoldDB" id="F4WVM6"/>
<keyword evidence="3" id="KW-1185">Reference proteome</keyword>
<dbReference type="EMBL" id="GL888391">
    <property type="protein sequence ID" value="EGI61744.1"/>
    <property type="molecule type" value="Genomic_DNA"/>
</dbReference>
<feature type="region of interest" description="Disordered" evidence="1">
    <location>
        <begin position="545"/>
        <end position="594"/>
    </location>
</feature>
<protein>
    <submittedName>
        <fullName evidence="2">Uncharacterized protein</fullName>
    </submittedName>
</protein>
<organism evidence="3">
    <name type="scientific">Acromyrmex echinatior</name>
    <name type="common">Panamanian leafcutter ant</name>
    <name type="synonym">Acromyrmex octospinosus echinatior</name>
    <dbReference type="NCBI Taxonomy" id="103372"/>
    <lineage>
        <taxon>Eukaryota</taxon>
        <taxon>Metazoa</taxon>
        <taxon>Ecdysozoa</taxon>
        <taxon>Arthropoda</taxon>
        <taxon>Hexapoda</taxon>
        <taxon>Insecta</taxon>
        <taxon>Pterygota</taxon>
        <taxon>Neoptera</taxon>
        <taxon>Endopterygota</taxon>
        <taxon>Hymenoptera</taxon>
        <taxon>Apocrita</taxon>
        <taxon>Aculeata</taxon>
        <taxon>Formicoidea</taxon>
        <taxon>Formicidae</taxon>
        <taxon>Myrmicinae</taxon>
        <taxon>Acromyrmex</taxon>
    </lineage>
</organism>
<dbReference type="InterPro" id="IPR038875">
    <property type="entry name" value="PLA2_conodipine-like"/>
</dbReference>
<evidence type="ECO:0000256" key="1">
    <source>
        <dbReference type="SAM" id="MobiDB-lite"/>
    </source>
</evidence>
<evidence type="ECO:0000313" key="3">
    <source>
        <dbReference type="Proteomes" id="UP000007755"/>
    </source>
</evidence>
<accession>F4WVM6</accession>
<feature type="region of interest" description="Disordered" evidence="1">
    <location>
        <begin position="167"/>
        <end position="186"/>
    </location>
</feature>
<dbReference type="eggNOG" id="ENOG502S1MX">
    <property type="taxonomic scope" value="Eukaryota"/>
</dbReference>
<reference evidence="2" key="1">
    <citation type="submission" date="2011-02" db="EMBL/GenBank/DDBJ databases">
        <title>The genome of the leaf-cutting ant Acromyrmex echinatior suggests key adaptations to social evolution and fungus farming.</title>
        <authorList>
            <person name="Nygaard S."/>
            <person name="Zhang G."/>
        </authorList>
    </citation>
    <scope>NUCLEOTIDE SEQUENCE</scope>
</reference>
<evidence type="ECO:0000313" key="2">
    <source>
        <dbReference type="EMBL" id="EGI61744.1"/>
    </source>
</evidence>
<sequence length="759" mass="87304">MAALEGGVRGPEGSENIPQVIQFEKISDEKEPLKFSVCTMALPRWILPLLILGTGAITLVPAARQFHDELLRNNLRKQKRSLDEADSPEYYNDLHSFKYHDGNNIRKFDRYYDGDTEEIEFLPDNGQLETVGEGLQGMNNKLLERALLDYLETLPEQEEPVASIFRERERSGSRKRGGAGERMNLDDKDPTKLFVEELQDGSPYGALVEVDDDDYLTALQSLYDRYRAGRGNKVYETTGPMSWGELLSKGPLLRSQTKDGNDDEFVDRDQDQDILYLPAERRNVNGPPFPRFGHEFGSYRKLTKRYPVAKRSPKPTQTRLKSTDPKVAQDLGALFGTQFTDSHNHTHKSDHDHDHDHERKQEFNQSHDHEYKHEPNQNHDHEHEHGSHEGKSEAPLKMMPAPKGQKENVTKTAKSKFVQVRKKSVDWSQYFGIDRRKKKATFTAGQGTQNQDDEWMLQRYYENMAENLKSKDDENERKDKLEQMDSKLKYIKDLIIEEAMRYAASEDEADLQKVKDKLMSRMAAAYSLQKMRKALSELRNNVAVQKEAQRMQKEAHSNFTSNFRENSNSNTNPNTNSGTDSKTNEKRNNINNNLEESEFIEEPRSCPELEAIEWRCRTVDNLAGDTSRMLYVPCVKLQICKACTQDEEGLLPCLANFALEAGKVCDALESRDEQPRMTAMHEGERQSCANTALLLSQLHPPGAATTQCRERNVRDSCLRRYHARYEHRYFRTSPAYEGTGHRSHHEGALDALQQTMYER</sequence>
<dbReference type="PANTHER" id="PTHR37687:SF1">
    <property type="entry name" value="AGAP006772-PA"/>
    <property type="match status" value="1"/>
</dbReference>